<sequence length="811" mass="91579">MMNSTRIAICGFGPRGQLFQTTYIAEQLALLWRGLPVDKTPRTHDVFEMQTYSEGPGAAFQFDCDAALNTGVEHSVSSINKDGLTEEQCKIIDGLTDTAGHYAKIIMEDPEKMMSDLLTENISTAMLFNSATKGGGLNIDIPCGPRRIAGQAMEAMMRDALRFAKEYLPWLTINIRYGTIASDIDLSDPTRPILTVENVKTGEKETGLVYDFVLKCSGTTFEVPISGQIKENGFSGVPSSRRVTEYLENQGMLDSEGYIIPGKSIFIGGVGLSSFDFLGIILARTKIIKFNPETKQFTIDEEEAARYQGLITHFNRTEGTFGVSRHVEDTVTLLDSDFITPEMIMSLKIQNNTGTYPVFCELGRILTAISCPNRRKPSQVLASLTTIEQLDHMAAENEVLDKNPKALTESGLFRKWIWSFIFSHTMGPQPLQQRAALLENYKHLFRDGFNNWRSMSYDIYHKPEGETNATALKEHLRDRRFVLNYIAGAPYGIHVFITRLYKLGVISWMQGAYEDLVWSEKTRAFDLKGRRADALFAPRRLTSDSDRLGHRILEQARQSVGKPTWHKGRLLKNEQGEYIHVIDLGSIGHGIQWFDTNANQGSYELMPTVTNMIIIIESLISKGVERPLDELLELYNAVLPAGEDFNAQAKQLEKPYRNLTHLILFARLIEKVYGKRFAEKMRQGKTFEARERVIALMVDNPEPSVQQALAEFEGDWRNCKYDPIDLQKFEKMTPDFLPMHMEAAKKLWTKMASREPSDSYVWTKTVDQIDVNVSEIVEMQLDDFEMPRMNRGASLAGYGLKSVVSVSEVGA</sequence>
<name>A0AAN8RJZ3_9PEZI</name>
<comment type="caution">
    <text evidence="1">The sequence shown here is derived from an EMBL/GenBank/DDBJ whole genome shotgun (WGS) entry which is preliminary data.</text>
</comment>
<evidence type="ECO:0000313" key="1">
    <source>
        <dbReference type="EMBL" id="KAK6348323.1"/>
    </source>
</evidence>
<proteinExistence type="predicted"/>
<dbReference type="AlphaFoldDB" id="A0AAN8RJZ3"/>
<evidence type="ECO:0000313" key="2">
    <source>
        <dbReference type="Proteomes" id="UP001313282"/>
    </source>
</evidence>
<gene>
    <name evidence="1" type="ORF">TWF718_006124</name>
</gene>
<dbReference type="Proteomes" id="UP001313282">
    <property type="component" value="Unassembled WGS sequence"/>
</dbReference>
<protein>
    <submittedName>
        <fullName evidence="1">Uncharacterized protein</fullName>
    </submittedName>
</protein>
<organism evidence="1 2">
    <name type="scientific">Orbilia javanica</name>
    <dbReference type="NCBI Taxonomy" id="47235"/>
    <lineage>
        <taxon>Eukaryota</taxon>
        <taxon>Fungi</taxon>
        <taxon>Dikarya</taxon>
        <taxon>Ascomycota</taxon>
        <taxon>Pezizomycotina</taxon>
        <taxon>Orbiliomycetes</taxon>
        <taxon>Orbiliales</taxon>
        <taxon>Orbiliaceae</taxon>
        <taxon>Orbilia</taxon>
    </lineage>
</organism>
<reference evidence="1 2" key="1">
    <citation type="submission" date="2019-10" db="EMBL/GenBank/DDBJ databases">
        <authorList>
            <person name="Palmer J.M."/>
        </authorList>
    </citation>
    <scope>NUCLEOTIDE SEQUENCE [LARGE SCALE GENOMIC DNA]</scope>
    <source>
        <strain evidence="1 2">TWF718</strain>
    </source>
</reference>
<accession>A0AAN8RJZ3</accession>
<keyword evidence="2" id="KW-1185">Reference proteome</keyword>
<dbReference type="EMBL" id="JAVHNR010000003">
    <property type="protein sequence ID" value="KAK6348323.1"/>
    <property type="molecule type" value="Genomic_DNA"/>
</dbReference>